<evidence type="ECO:0000256" key="9">
    <source>
        <dbReference type="ARBA" id="ARBA00022701"/>
    </source>
</evidence>
<evidence type="ECO:0000256" key="10">
    <source>
        <dbReference type="ARBA" id="ARBA00022723"/>
    </source>
</evidence>
<keyword evidence="16" id="KW-0539">Nucleus</keyword>
<evidence type="ECO:0000256" key="4">
    <source>
        <dbReference type="ARBA" id="ARBA00004496"/>
    </source>
</evidence>
<evidence type="ECO:0000256" key="18">
    <source>
        <dbReference type="SAM" id="Coils"/>
    </source>
</evidence>
<evidence type="ECO:0000313" key="23">
    <source>
        <dbReference type="Proteomes" id="UP000265100"/>
    </source>
</evidence>
<reference evidence="22 23" key="1">
    <citation type="submission" date="2018-05" db="EMBL/GenBank/DDBJ databases">
        <authorList>
            <person name="Datahose"/>
        </authorList>
    </citation>
    <scope>NUCLEOTIDE SEQUENCE</scope>
</reference>
<dbReference type="Pfam" id="PF13445">
    <property type="entry name" value="zf-RING_UBOX"/>
    <property type="match status" value="1"/>
</dbReference>
<sequence length="350" mass="39821">VDFNTGVYGDRLSSLEKQLICPICLEMFTKPVVILPCQHNLCRKCASNPYLSTRSGSTVTSGGRFRCPSCRHEVVLDRHGVYGLQRNLLVENIIDMYKQGRTGGNTAGTDWPGVEVKPEQPMCEEHEDEKINIYCVTCSAPTCSLCKVFGAHKDCEVAPLNDIFNKQKVELADCVSMLVGNNERIQAIVSQLEETCRAVDENSRRQKSKVCETFDHLFALLEEKKSEMTVKINAEQEEKLDYIRGLRRKYTEHVDGTAKLLETAIQTMDESEMALFLQVNLNAPRPVQHFMLAAKTLGSDTSHLDKVQHGYENMDHFTANFEHQRRALSDIDFIKRKQRLHLPITDNFMF</sequence>
<evidence type="ECO:0000256" key="14">
    <source>
        <dbReference type="ARBA" id="ARBA00023054"/>
    </source>
</evidence>
<keyword evidence="13" id="KW-0862">Zinc</keyword>
<dbReference type="InterPro" id="IPR050617">
    <property type="entry name" value="E3_ligase_FN3/SPRY"/>
</dbReference>
<evidence type="ECO:0000256" key="16">
    <source>
        <dbReference type="ARBA" id="ARBA00023242"/>
    </source>
</evidence>
<dbReference type="Gene3D" id="3.30.40.10">
    <property type="entry name" value="Zinc/RING finger domain, C3HC4 (zinc finger)"/>
    <property type="match status" value="1"/>
</dbReference>
<feature type="domain" description="B box-type" evidence="20">
    <location>
        <begin position="118"/>
        <end position="160"/>
    </location>
</feature>
<evidence type="ECO:0000256" key="15">
    <source>
        <dbReference type="ARBA" id="ARBA00023179"/>
    </source>
</evidence>
<dbReference type="Ensembl" id="ENSACLT00000086729.1">
    <property type="protein sequence ID" value="ENSACLP00000074390.1"/>
    <property type="gene ID" value="ENSACLG00000016911.2"/>
</dbReference>
<dbReference type="GeneTree" id="ENSGT00940000154004"/>
<reference evidence="23" key="2">
    <citation type="submission" date="2023-03" db="EMBL/GenBank/DDBJ databases">
        <authorList>
            <consortium name="Wellcome Sanger Institute Data Sharing"/>
        </authorList>
    </citation>
    <scope>NUCLEOTIDE SEQUENCE [LARGE SCALE GENOMIC DNA]</scope>
</reference>
<dbReference type="InterPro" id="IPR017907">
    <property type="entry name" value="Znf_RING_CS"/>
</dbReference>
<dbReference type="InterPro" id="IPR017903">
    <property type="entry name" value="COS_domain"/>
</dbReference>
<dbReference type="FunFam" id="3.30.40.10:FF:000014">
    <property type="entry name" value="probable E3 ubiquitin-protein ligase MID2"/>
    <property type="match status" value="1"/>
</dbReference>
<keyword evidence="7" id="KW-0963">Cytoplasm</keyword>
<feature type="coiled-coil region" evidence="18">
    <location>
        <begin position="182"/>
        <end position="238"/>
    </location>
</feature>
<dbReference type="Gene3D" id="3.30.160.60">
    <property type="entry name" value="Classic Zinc Finger"/>
    <property type="match status" value="1"/>
</dbReference>
<comment type="function">
    <text evidence="2">May bind and stabilize microtubules during myotubes formation.</text>
</comment>
<dbReference type="InterPro" id="IPR033492">
    <property type="entry name" value="Trim54_Bbox2_Zfn"/>
</dbReference>
<dbReference type="Gene3D" id="1.20.5.170">
    <property type="match status" value="1"/>
</dbReference>
<dbReference type="GO" id="GO:0005634">
    <property type="term" value="C:nucleus"/>
    <property type="evidence" value="ECO:0007669"/>
    <property type="project" value="UniProtKB-SubCell"/>
</dbReference>
<comment type="subcellular location">
    <subcellularLocation>
        <location evidence="4">Cytoplasm</location>
    </subcellularLocation>
    <subcellularLocation>
        <location evidence="3">Nucleus</location>
    </subcellularLocation>
</comment>
<reference evidence="22" key="3">
    <citation type="submission" date="2025-08" db="UniProtKB">
        <authorList>
            <consortium name="Ensembl"/>
        </authorList>
    </citation>
    <scope>IDENTIFICATION</scope>
</reference>
<feature type="domain" description="RING-type" evidence="19">
    <location>
        <begin position="21"/>
        <end position="71"/>
    </location>
</feature>
<proteinExistence type="predicted"/>
<comment type="catalytic activity">
    <reaction evidence="1">
        <text>S-ubiquitinyl-[E2 ubiquitin-conjugating enzyme]-L-cysteine + [acceptor protein]-L-lysine = [E2 ubiquitin-conjugating enzyme]-L-cysteine + N(6)-ubiquitinyl-[acceptor protein]-L-lysine.</text>
        <dbReference type="EC" id="2.3.2.27"/>
    </reaction>
</comment>
<feature type="domain" description="COS" evidence="21">
    <location>
        <begin position="268"/>
        <end position="334"/>
    </location>
</feature>
<evidence type="ECO:0000256" key="7">
    <source>
        <dbReference type="ARBA" id="ARBA00022490"/>
    </source>
</evidence>
<evidence type="ECO:0000259" key="20">
    <source>
        <dbReference type="PROSITE" id="PS50119"/>
    </source>
</evidence>
<dbReference type="SUPFAM" id="SSF57845">
    <property type="entry name" value="B-box zinc-binding domain"/>
    <property type="match status" value="1"/>
</dbReference>
<accession>A0AAX7UYR0</accession>
<dbReference type="InterPro" id="IPR013083">
    <property type="entry name" value="Znf_RING/FYVE/PHD"/>
</dbReference>
<evidence type="ECO:0000256" key="12">
    <source>
        <dbReference type="ARBA" id="ARBA00022782"/>
    </source>
</evidence>
<dbReference type="PANTHER" id="PTHR24099">
    <property type="entry name" value="E3 UBIQUITIN-PROTEIN LIGASE TRIM36-RELATED"/>
    <property type="match status" value="1"/>
</dbReference>
<dbReference type="Pfam" id="PF00643">
    <property type="entry name" value="zf-B_box"/>
    <property type="match status" value="1"/>
</dbReference>
<dbReference type="GO" id="GO:0061630">
    <property type="term" value="F:ubiquitin protein ligase activity"/>
    <property type="evidence" value="ECO:0007669"/>
    <property type="project" value="UniProtKB-EC"/>
</dbReference>
<dbReference type="PANTHER" id="PTHR24099:SF17">
    <property type="entry name" value="TRIPARTITE MOTIF CONTAINING 55"/>
    <property type="match status" value="1"/>
</dbReference>
<evidence type="ECO:0000256" key="11">
    <source>
        <dbReference type="ARBA" id="ARBA00022771"/>
    </source>
</evidence>
<dbReference type="GO" id="GO:0030154">
    <property type="term" value="P:cell differentiation"/>
    <property type="evidence" value="ECO:0007669"/>
    <property type="project" value="UniProtKB-KW"/>
</dbReference>
<evidence type="ECO:0000256" key="5">
    <source>
        <dbReference type="ARBA" id="ARBA00012483"/>
    </source>
</evidence>
<dbReference type="CDD" id="cd19833">
    <property type="entry name" value="Bbox2_MuRF3_C-II"/>
    <property type="match status" value="1"/>
</dbReference>
<dbReference type="SMART" id="SM00336">
    <property type="entry name" value="BBOX"/>
    <property type="match status" value="1"/>
</dbReference>
<dbReference type="GO" id="GO:0005874">
    <property type="term" value="C:microtubule"/>
    <property type="evidence" value="ECO:0007669"/>
    <property type="project" value="UniProtKB-KW"/>
</dbReference>
<evidence type="ECO:0000259" key="21">
    <source>
        <dbReference type="PROSITE" id="PS51262"/>
    </source>
</evidence>
<name>A0AAX7UYR0_ASTCA</name>
<evidence type="ECO:0000256" key="13">
    <source>
        <dbReference type="ARBA" id="ARBA00022833"/>
    </source>
</evidence>
<dbReference type="PROSITE" id="PS50119">
    <property type="entry name" value="ZF_BBOX"/>
    <property type="match status" value="1"/>
</dbReference>
<protein>
    <recommendedName>
        <fullName evidence="6">Tripartite motif-containing protein 54</fullName>
        <ecNumber evidence="5">2.3.2.27</ecNumber>
    </recommendedName>
</protein>
<dbReference type="SUPFAM" id="SSF57850">
    <property type="entry name" value="RING/U-box"/>
    <property type="match status" value="1"/>
</dbReference>
<evidence type="ECO:0000259" key="19">
    <source>
        <dbReference type="PROSITE" id="PS50089"/>
    </source>
</evidence>
<dbReference type="PROSITE" id="PS51262">
    <property type="entry name" value="COS"/>
    <property type="match status" value="1"/>
</dbReference>
<evidence type="ECO:0000256" key="8">
    <source>
        <dbReference type="ARBA" id="ARBA00022679"/>
    </source>
</evidence>
<dbReference type="GO" id="GO:0008270">
    <property type="term" value="F:zinc ion binding"/>
    <property type="evidence" value="ECO:0007669"/>
    <property type="project" value="UniProtKB-KW"/>
</dbReference>
<evidence type="ECO:0000256" key="3">
    <source>
        <dbReference type="ARBA" id="ARBA00004123"/>
    </source>
</evidence>
<dbReference type="EC" id="2.3.2.27" evidence="5"/>
<keyword evidence="11 17" id="KW-0863">Zinc-finger</keyword>
<dbReference type="InterPro" id="IPR001841">
    <property type="entry name" value="Znf_RING"/>
</dbReference>
<dbReference type="InterPro" id="IPR000315">
    <property type="entry name" value="Znf_B-box"/>
</dbReference>
<evidence type="ECO:0000313" key="22">
    <source>
        <dbReference type="Ensembl" id="ENSACLP00000074390.1"/>
    </source>
</evidence>
<keyword evidence="23" id="KW-1185">Reference proteome</keyword>
<dbReference type="InterPro" id="IPR027370">
    <property type="entry name" value="Znf-RING_euk"/>
</dbReference>
<evidence type="ECO:0000256" key="6">
    <source>
        <dbReference type="ARBA" id="ARBA00014725"/>
    </source>
</evidence>
<evidence type="ECO:0000256" key="17">
    <source>
        <dbReference type="PROSITE-ProRule" id="PRU00024"/>
    </source>
</evidence>
<dbReference type="Proteomes" id="UP000265100">
    <property type="component" value="Chromosome 18"/>
</dbReference>
<dbReference type="PROSITE" id="PS00518">
    <property type="entry name" value="ZF_RING_1"/>
    <property type="match status" value="1"/>
</dbReference>
<keyword evidence="15" id="KW-0514">Muscle protein</keyword>
<keyword evidence="8" id="KW-0808">Transferase</keyword>
<keyword evidence="10" id="KW-0479">Metal-binding</keyword>
<reference evidence="22" key="4">
    <citation type="submission" date="2025-09" db="UniProtKB">
        <authorList>
            <consortium name="Ensembl"/>
        </authorList>
    </citation>
    <scope>IDENTIFICATION</scope>
</reference>
<keyword evidence="9" id="KW-0493">Microtubule</keyword>
<keyword evidence="14 18" id="KW-0175">Coiled coil</keyword>
<evidence type="ECO:0000256" key="2">
    <source>
        <dbReference type="ARBA" id="ARBA00003888"/>
    </source>
</evidence>
<dbReference type="SMART" id="SM00184">
    <property type="entry name" value="RING"/>
    <property type="match status" value="1"/>
</dbReference>
<dbReference type="AlphaFoldDB" id="A0AAX7UYR0"/>
<organism evidence="22 23">
    <name type="scientific">Astatotilapia calliptera</name>
    <name type="common">Eastern happy</name>
    <name type="synonym">Chromis callipterus</name>
    <dbReference type="NCBI Taxonomy" id="8154"/>
    <lineage>
        <taxon>Eukaryota</taxon>
        <taxon>Metazoa</taxon>
        <taxon>Chordata</taxon>
        <taxon>Craniata</taxon>
        <taxon>Vertebrata</taxon>
        <taxon>Euteleostomi</taxon>
        <taxon>Actinopterygii</taxon>
        <taxon>Neopterygii</taxon>
        <taxon>Teleostei</taxon>
        <taxon>Neoteleostei</taxon>
        <taxon>Acanthomorphata</taxon>
        <taxon>Ovalentaria</taxon>
        <taxon>Cichlomorphae</taxon>
        <taxon>Cichliformes</taxon>
        <taxon>Cichlidae</taxon>
        <taxon>African cichlids</taxon>
        <taxon>Pseudocrenilabrinae</taxon>
        <taxon>Haplochromini</taxon>
        <taxon>Astatotilapia</taxon>
    </lineage>
</organism>
<dbReference type="GO" id="GO:0070507">
    <property type="term" value="P:regulation of microtubule cytoskeleton organization"/>
    <property type="evidence" value="ECO:0007669"/>
    <property type="project" value="TreeGrafter"/>
</dbReference>
<dbReference type="GO" id="GO:0005737">
    <property type="term" value="C:cytoplasm"/>
    <property type="evidence" value="ECO:0007669"/>
    <property type="project" value="UniProtKB-SubCell"/>
</dbReference>
<dbReference type="PROSITE" id="PS50089">
    <property type="entry name" value="ZF_RING_2"/>
    <property type="match status" value="1"/>
</dbReference>
<keyword evidence="12" id="KW-0221">Differentiation</keyword>
<evidence type="ECO:0000256" key="1">
    <source>
        <dbReference type="ARBA" id="ARBA00000900"/>
    </source>
</evidence>